<name>A0ABU4HLI8_9ACTN</name>
<protein>
    <submittedName>
        <fullName evidence="3">M28 family metallopeptidase</fullName>
    </submittedName>
</protein>
<gene>
    <name evidence="3" type="ORF">R7226_07445</name>
</gene>
<sequence>MATRGLAWALLPVFLCGAIGIGVAIILKGGGDDAGARSTPAARVDRFDGERAYDHVAAQVARGPRPAGSPASRRLAEWLKSRLPNGRLETVPGGLRNVVGTLPGSKPAIVIGAHYDTKVVDGAPGFVGANDGAGGTAVVLELARALRATRRPAGAPELRFVLFDGEESPDDEADFYATGLRGSKAYAARHADDLAAAIVVDFVGQPELELKREGGSDEALWERLRAAASRAGVERVFPGGEVGEVYDDHTPFARAGVPAIDLIDFDYGCFHRACDRLDQIDVRSLDATGEALVELLRQKMPMRSGGQ</sequence>
<reference evidence="3 4" key="2">
    <citation type="submission" date="2023-10" db="EMBL/GenBank/DDBJ databases">
        <authorList>
            <person name="Han X.F."/>
        </authorList>
    </citation>
    <scope>NUCLEOTIDE SEQUENCE [LARGE SCALE GENOMIC DNA]</scope>
    <source>
        <strain evidence="3 4">KCTC 39840</strain>
    </source>
</reference>
<evidence type="ECO:0000256" key="1">
    <source>
        <dbReference type="SAM" id="Phobius"/>
    </source>
</evidence>
<feature type="domain" description="Peptidase M28" evidence="2">
    <location>
        <begin position="97"/>
        <end position="294"/>
    </location>
</feature>
<dbReference type="PANTHER" id="PTHR12147">
    <property type="entry name" value="METALLOPEPTIDASE M28 FAMILY MEMBER"/>
    <property type="match status" value="1"/>
</dbReference>
<reference evidence="4" key="1">
    <citation type="submission" date="2023-07" db="EMBL/GenBank/DDBJ databases">
        <title>Conexibacter stalactiti sp. nov., isolated from stalactites in a lava cave and emended description of the genus Conexibacter.</title>
        <authorList>
            <person name="Lee S.D."/>
        </authorList>
    </citation>
    <scope>NUCLEOTIDE SEQUENCE [LARGE SCALE GENOMIC DNA]</scope>
    <source>
        <strain evidence="4">KCTC 39840</strain>
    </source>
</reference>
<keyword evidence="4" id="KW-1185">Reference proteome</keyword>
<dbReference type="Gene3D" id="3.40.630.10">
    <property type="entry name" value="Zn peptidases"/>
    <property type="match status" value="1"/>
</dbReference>
<proteinExistence type="predicted"/>
<keyword evidence="1" id="KW-0472">Membrane</keyword>
<dbReference type="PANTHER" id="PTHR12147:SF26">
    <property type="entry name" value="PEPTIDASE M28 DOMAIN-CONTAINING PROTEIN"/>
    <property type="match status" value="1"/>
</dbReference>
<dbReference type="InterPro" id="IPR045175">
    <property type="entry name" value="M28_fam"/>
</dbReference>
<feature type="transmembrane region" description="Helical" evidence="1">
    <location>
        <begin position="6"/>
        <end position="27"/>
    </location>
</feature>
<evidence type="ECO:0000259" key="2">
    <source>
        <dbReference type="Pfam" id="PF04389"/>
    </source>
</evidence>
<evidence type="ECO:0000313" key="4">
    <source>
        <dbReference type="Proteomes" id="UP001284601"/>
    </source>
</evidence>
<dbReference type="SUPFAM" id="SSF53187">
    <property type="entry name" value="Zn-dependent exopeptidases"/>
    <property type="match status" value="1"/>
</dbReference>
<keyword evidence="1" id="KW-0812">Transmembrane</keyword>
<dbReference type="RefSeq" id="WP_318596420.1">
    <property type="nucleotide sequence ID" value="NZ_JAWSTH010000013.1"/>
</dbReference>
<evidence type="ECO:0000313" key="3">
    <source>
        <dbReference type="EMBL" id="MDW5594163.1"/>
    </source>
</evidence>
<accession>A0ABU4HLI8</accession>
<comment type="caution">
    <text evidence="3">The sequence shown here is derived from an EMBL/GenBank/DDBJ whole genome shotgun (WGS) entry which is preliminary data.</text>
</comment>
<dbReference type="EMBL" id="JAWSTH010000013">
    <property type="protein sequence ID" value="MDW5594163.1"/>
    <property type="molecule type" value="Genomic_DNA"/>
</dbReference>
<keyword evidence="1" id="KW-1133">Transmembrane helix</keyword>
<dbReference type="InterPro" id="IPR007484">
    <property type="entry name" value="Peptidase_M28"/>
</dbReference>
<organism evidence="3 4">
    <name type="scientific">Conexibacter stalactiti</name>
    <dbReference type="NCBI Taxonomy" id="1940611"/>
    <lineage>
        <taxon>Bacteria</taxon>
        <taxon>Bacillati</taxon>
        <taxon>Actinomycetota</taxon>
        <taxon>Thermoleophilia</taxon>
        <taxon>Solirubrobacterales</taxon>
        <taxon>Conexibacteraceae</taxon>
        <taxon>Conexibacter</taxon>
    </lineage>
</organism>
<dbReference type="Proteomes" id="UP001284601">
    <property type="component" value="Unassembled WGS sequence"/>
</dbReference>
<dbReference type="Pfam" id="PF04389">
    <property type="entry name" value="Peptidase_M28"/>
    <property type="match status" value="1"/>
</dbReference>